<dbReference type="AlphaFoldDB" id="A0A3E2V3Q9"/>
<name>A0A3E2V3Q9_9FIRM</name>
<evidence type="ECO:0000259" key="2">
    <source>
        <dbReference type="Pfam" id="PF13439"/>
    </source>
</evidence>
<protein>
    <submittedName>
        <fullName evidence="3">Glycosyltransferase family 1 protein</fullName>
    </submittedName>
</protein>
<dbReference type="Proteomes" id="UP000261079">
    <property type="component" value="Unassembled WGS sequence"/>
</dbReference>
<accession>A0A3E2V3Q9</accession>
<dbReference type="CDD" id="cd03812">
    <property type="entry name" value="GT4_CapH-like"/>
    <property type="match status" value="1"/>
</dbReference>
<dbReference type="PANTHER" id="PTHR45947:SF3">
    <property type="entry name" value="SULFOQUINOVOSYL TRANSFERASE SQD2"/>
    <property type="match status" value="1"/>
</dbReference>
<keyword evidence="3" id="KW-0808">Transferase</keyword>
<sequence length="374" mass="42728">MESIRVLHNIASLHFGGSQAFVMNIYNNIDREKVQFDFVVTPEERKDLYSQVEQMGGRIFVCPKYTGKNHFAYCKWWDDFFTEHPEYHVIHGHVRSTASIYLKIAKKHGLVTIAHSHSTSNGSGISAIVKDMLRLPIRHTADYLFACSDKAGKWLYGEKATEQPNYRMIPNGVDLNRFAFCEEKRQQMRQDLGIAKDTFVLGHIGRLTVPKNHQFLVELFAEYHKENPNSRLLLVGDGELFGTVQQQCTQLGIRDAVIMVGSKTNTEDYYQAMDVFVFPSLWEGLPVSVVEAQANGLHCLLSDVITHDVDLTDQVKYLALANKKVWLCEVANLQRKHRIAATTENMAKLQPFDATVVAKQLQSFYLEQDERARK</sequence>
<feature type="domain" description="Glycosyl transferase family 1" evidence="1">
    <location>
        <begin position="185"/>
        <end position="304"/>
    </location>
</feature>
<proteinExistence type="predicted"/>
<feature type="domain" description="Glycosyltransferase subfamily 4-like N-terminal" evidence="2">
    <location>
        <begin position="15"/>
        <end position="177"/>
    </location>
</feature>
<dbReference type="Gene3D" id="3.40.50.2000">
    <property type="entry name" value="Glycogen Phosphorylase B"/>
    <property type="match status" value="2"/>
</dbReference>
<dbReference type="GO" id="GO:0016757">
    <property type="term" value="F:glycosyltransferase activity"/>
    <property type="evidence" value="ECO:0007669"/>
    <property type="project" value="InterPro"/>
</dbReference>
<dbReference type="InterPro" id="IPR050194">
    <property type="entry name" value="Glycosyltransferase_grp1"/>
</dbReference>
<gene>
    <name evidence="3" type="ORF">DW905_08770</name>
</gene>
<dbReference type="InterPro" id="IPR028098">
    <property type="entry name" value="Glyco_trans_4-like_N"/>
</dbReference>
<dbReference type="Pfam" id="PF00534">
    <property type="entry name" value="Glycos_transf_1"/>
    <property type="match status" value="1"/>
</dbReference>
<dbReference type="Pfam" id="PF13439">
    <property type="entry name" value="Glyco_transf_4"/>
    <property type="match status" value="1"/>
</dbReference>
<evidence type="ECO:0000313" key="4">
    <source>
        <dbReference type="Proteomes" id="UP000261079"/>
    </source>
</evidence>
<dbReference type="InterPro" id="IPR001296">
    <property type="entry name" value="Glyco_trans_1"/>
</dbReference>
<dbReference type="PANTHER" id="PTHR45947">
    <property type="entry name" value="SULFOQUINOVOSYL TRANSFERASE SQD2"/>
    <property type="match status" value="1"/>
</dbReference>
<dbReference type="EMBL" id="QVEZ01000005">
    <property type="protein sequence ID" value="RGC05197.1"/>
    <property type="molecule type" value="Genomic_DNA"/>
</dbReference>
<organism evidence="3 4">
    <name type="scientific">Faecalibacterium prausnitzii</name>
    <dbReference type="NCBI Taxonomy" id="853"/>
    <lineage>
        <taxon>Bacteria</taxon>
        <taxon>Bacillati</taxon>
        <taxon>Bacillota</taxon>
        <taxon>Clostridia</taxon>
        <taxon>Eubacteriales</taxon>
        <taxon>Oscillospiraceae</taxon>
        <taxon>Faecalibacterium</taxon>
    </lineage>
</organism>
<comment type="caution">
    <text evidence="3">The sequence shown here is derived from an EMBL/GenBank/DDBJ whole genome shotgun (WGS) entry which is preliminary data.</text>
</comment>
<evidence type="ECO:0000313" key="3">
    <source>
        <dbReference type="EMBL" id="RGC05197.1"/>
    </source>
</evidence>
<dbReference type="RefSeq" id="WP_117535717.1">
    <property type="nucleotide sequence ID" value="NZ_QVEZ01000005.1"/>
</dbReference>
<evidence type="ECO:0000259" key="1">
    <source>
        <dbReference type="Pfam" id="PF00534"/>
    </source>
</evidence>
<dbReference type="SUPFAM" id="SSF53756">
    <property type="entry name" value="UDP-Glycosyltransferase/glycogen phosphorylase"/>
    <property type="match status" value="1"/>
</dbReference>
<reference evidence="3 4" key="1">
    <citation type="submission" date="2018-08" db="EMBL/GenBank/DDBJ databases">
        <title>A genome reference for cultivated species of the human gut microbiota.</title>
        <authorList>
            <person name="Zou Y."/>
            <person name="Xue W."/>
            <person name="Luo G."/>
        </authorList>
    </citation>
    <scope>NUCLEOTIDE SEQUENCE [LARGE SCALE GENOMIC DNA]</scope>
    <source>
        <strain evidence="3 4">AM42-11AC</strain>
    </source>
</reference>